<name>A0A5N8VJH1_9ACTN</name>
<dbReference type="OrthoDB" id="4235793at2"/>
<dbReference type="Proteomes" id="UP000325849">
    <property type="component" value="Unassembled WGS sequence"/>
</dbReference>
<protein>
    <submittedName>
        <fullName evidence="1">Uncharacterized protein</fullName>
    </submittedName>
</protein>
<organism evidence="1 2">
    <name type="scientific">Streptomyces adustus</name>
    <dbReference type="NCBI Taxonomy" id="1609272"/>
    <lineage>
        <taxon>Bacteria</taxon>
        <taxon>Bacillati</taxon>
        <taxon>Actinomycetota</taxon>
        <taxon>Actinomycetes</taxon>
        <taxon>Kitasatosporales</taxon>
        <taxon>Streptomycetaceae</taxon>
        <taxon>Streptomyces</taxon>
    </lineage>
</organism>
<proteinExistence type="predicted"/>
<reference evidence="1 2" key="1">
    <citation type="submission" date="2019-07" db="EMBL/GenBank/DDBJ databases">
        <title>New species of Amycolatopsis and Streptomyces.</title>
        <authorList>
            <person name="Duangmal K."/>
            <person name="Teo W.F.A."/>
            <person name="Lipun K."/>
        </authorList>
    </citation>
    <scope>NUCLEOTIDE SEQUENCE [LARGE SCALE GENOMIC DNA]</scope>
    <source>
        <strain evidence="1 2">NBRC 109810</strain>
    </source>
</reference>
<sequence length="137" mass="14906">MTTTDPETSTATACDIDVDAIRLSGLLIRSVEGQHRVAIQALVEERTILALPQVRTAIVAERRGRKACNWEGLTGMLYTLPLDRPQRIFLGLLLSMVGIGSTPLSAVADLDHERLRIFTQAILRLAGSDSIAIGTRL</sequence>
<gene>
    <name evidence="1" type="ORF">FNH09_23505</name>
</gene>
<evidence type="ECO:0000313" key="1">
    <source>
        <dbReference type="EMBL" id="MPY34105.1"/>
    </source>
</evidence>
<keyword evidence="2" id="KW-1185">Reference proteome</keyword>
<accession>A0A5N8VJH1</accession>
<dbReference type="AlphaFoldDB" id="A0A5N8VJH1"/>
<evidence type="ECO:0000313" key="2">
    <source>
        <dbReference type="Proteomes" id="UP000325849"/>
    </source>
</evidence>
<dbReference type="RefSeq" id="WP_152891208.1">
    <property type="nucleotide sequence ID" value="NZ_VJZD01000099.1"/>
</dbReference>
<dbReference type="EMBL" id="VJZD01000099">
    <property type="protein sequence ID" value="MPY34105.1"/>
    <property type="molecule type" value="Genomic_DNA"/>
</dbReference>
<comment type="caution">
    <text evidence="1">The sequence shown here is derived from an EMBL/GenBank/DDBJ whole genome shotgun (WGS) entry which is preliminary data.</text>
</comment>